<dbReference type="EMBL" id="JBHRUJ010000004">
    <property type="protein sequence ID" value="MFC3210038.1"/>
    <property type="molecule type" value="Genomic_DNA"/>
</dbReference>
<organism evidence="2 3">
    <name type="scientific">Planomicrobium okeanokoites</name>
    <name type="common">Planococcus okeanokoites</name>
    <name type="synonym">Flavobacterium okeanokoites</name>
    <dbReference type="NCBI Taxonomy" id="244"/>
    <lineage>
        <taxon>Bacteria</taxon>
        <taxon>Bacillati</taxon>
        <taxon>Bacillota</taxon>
        <taxon>Bacilli</taxon>
        <taxon>Bacillales</taxon>
        <taxon>Caryophanaceae</taxon>
        <taxon>Planomicrobium</taxon>
    </lineage>
</organism>
<proteinExistence type="predicted"/>
<dbReference type="PANTHER" id="PTHR33990:SF1">
    <property type="entry name" value="PROTEIN YJDN"/>
    <property type="match status" value="1"/>
</dbReference>
<dbReference type="InterPro" id="IPR029068">
    <property type="entry name" value="Glyas_Bleomycin-R_OHBP_Dase"/>
</dbReference>
<evidence type="ECO:0000313" key="2">
    <source>
        <dbReference type="EMBL" id="MFC3210038.1"/>
    </source>
</evidence>
<dbReference type="Pfam" id="PF06983">
    <property type="entry name" value="3-dmu-9_3-mt"/>
    <property type="match status" value="1"/>
</dbReference>
<dbReference type="SUPFAM" id="SSF54593">
    <property type="entry name" value="Glyoxalase/Bleomycin resistance protein/Dihydroxybiphenyl dioxygenase"/>
    <property type="match status" value="1"/>
</dbReference>
<keyword evidence="3" id="KW-1185">Reference proteome</keyword>
<comment type="caution">
    <text evidence="2">The sequence shown here is derived from an EMBL/GenBank/DDBJ whole genome shotgun (WGS) entry which is preliminary data.</text>
</comment>
<protein>
    <submittedName>
        <fullName evidence="2">VOC family protein</fullName>
    </submittedName>
</protein>
<accession>A0ABV7KKT2</accession>
<dbReference type="RefSeq" id="WP_084242717.1">
    <property type="nucleotide sequence ID" value="NZ_CANMQG010000004.1"/>
</dbReference>
<name>A0ABV7KKT2_PLAOK</name>
<evidence type="ECO:0000313" key="3">
    <source>
        <dbReference type="Proteomes" id="UP001595625"/>
    </source>
</evidence>
<dbReference type="Gene3D" id="3.10.180.10">
    <property type="entry name" value="2,3-Dihydroxybiphenyl 1,2-Dioxygenase, domain 1"/>
    <property type="match status" value="1"/>
</dbReference>
<dbReference type="InterPro" id="IPR028973">
    <property type="entry name" value="PhnB-like"/>
</dbReference>
<gene>
    <name evidence="2" type="ORF">ACFOEJ_02995</name>
</gene>
<dbReference type="Proteomes" id="UP001595625">
    <property type="component" value="Unassembled WGS sequence"/>
</dbReference>
<reference evidence="3" key="1">
    <citation type="journal article" date="2019" name="Int. J. Syst. Evol. Microbiol.">
        <title>The Global Catalogue of Microorganisms (GCM) 10K type strain sequencing project: providing services to taxonomists for standard genome sequencing and annotation.</title>
        <authorList>
            <consortium name="The Broad Institute Genomics Platform"/>
            <consortium name="The Broad Institute Genome Sequencing Center for Infectious Disease"/>
            <person name="Wu L."/>
            <person name="Ma J."/>
        </authorList>
    </citation>
    <scope>NUCLEOTIDE SEQUENCE [LARGE SCALE GENOMIC DNA]</scope>
    <source>
        <strain evidence="3">CCM 320</strain>
    </source>
</reference>
<dbReference type="PANTHER" id="PTHR33990">
    <property type="entry name" value="PROTEIN YJDN-RELATED"/>
    <property type="match status" value="1"/>
</dbReference>
<feature type="domain" description="PhnB-like" evidence="1">
    <location>
        <begin position="4"/>
        <end position="138"/>
    </location>
</feature>
<sequence>MITKMFPYLNFDGQGQEAAHFYTDVLDGDLVGLMTYGDANGDDMEGIPEEAKDMVMNAQIVLKNGDYLMISDVPPGMGISYRKGNNVSLTLTLDDQEEARIIFGKLAEGGMVSMDLQETFWSPLYGNLIDRFGIEWQISVDPETGK</sequence>
<dbReference type="CDD" id="cd06588">
    <property type="entry name" value="PhnB_like"/>
    <property type="match status" value="1"/>
</dbReference>
<evidence type="ECO:0000259" key="1">
    <source>
        <dbReference type="Pfam" id="PF06983"/>
    </source>
</evidence>